<evidence type="ECO:0000313" key="2">
    <source>
        <dbReference type="Proteomes" id="UP001476798"/>
    </source>
</evidence>
<dbReference type="Proteomes" id="UP001476798">
    <property type="component" value="Unassembled WGS sequence"/>
</dbReference>
<comment type="caution">
    <text evidence="1">The sequence shown here is derived from an EMBL/GenBank/DDBJ whole genome shotgun (WGS) entry which is preliminary data.</text>
</comment>
<accession>A0ABV0N4E5</accession>
<name>A0ABV0N4E5_9TELE</name>
<organism evidence="1 2">
    <name type="scientific">Goodea atripinnis</name>
    <dbReference type="NCBI Taxonomy" id="208336"/>
    <lineage>
        <taxon>Eukaryota</taxon>
        <taxon>Metazoa</taxon>
        <taxon>Chordata</taxon>
        <taxon>Craniata</taxon>
        <taxon>Vertebrata</taxon>
        <taxon>Euteleostomi</taxon>
        <taxon>Actinopterygii</taxon>
        <taxon>Neopterygii</taxon>
        <taxon>Teleostei</taxon>
        <taxon>Neoteleostei</taxon>
        <taxon>Acanthomorphata</taxon>
        <taxon>Ovalentaria</taxon>
        <taxon>Atherinomorphae</taxon>
        <taxon>Cyprinodontiformes</taxon>
        <taxon>Goodeidae</taxon>
        <taxon>Goodea</taxon>
    </lineage>
</organism>
<proteinExistence type="predicted"/>
<protein>
    <submittedName>
        <fullName evidence="1">Uncharacterized protein</fullName>
    </submittedName>
</protein>
<sequence length="109" mass="12388">MVSLPYAEARLWRFWSDSMTNQTGAWSGPQTALLLRRESYHAPSSALLTPGPPWKWKGYSTTKARVCLEPRERCILSFRAILRHLCVSHLHICWGRPLRQLQVLAAGSG</sequence>
<keyword evidence="2" id="KW-1185">Reference proteome</keyword>
<gene>
    <name evidence="1" type="ORF">GOODEAATRI_026093</name>
</gene>
<dbReference type="EMBL" id="JAHRIO010023164">
    <property type="protein sequence ID" value="MEQ2166265.1"/>
    <property type="molecule type" value="Genomic_DNA"/>
</dbReference>
<reference evidence="1 2" key="1">
    <citation type="submission" date="2021-06" db="EMBL/GenBank/DDBJ databases">
        <authorList>
            <person name="Palmer J.M."/>
        </authorList>
    </citation>
    <scope>NUCLEOTIDE SEQUENCE [LARGE SCALE GENOMIC DNA]</scope>
    <source>
        <strain evidence="1 2">GA_2019</strain>
        <tissue evidence="1">Muscle</tissue>
    </source>
</reference>
<evidence type="ECO:0000313" key="1">
    <source>
        <dbReference type="EMBL" id="MEQ2166265.1"/>
    </source>
</evidence>